<dbReference type="PROSITE" id="PS01124">
    <property type="entry name" value="HTH_ARAC_FAMILY_2"/>
    <property type="match status" value="1"/>
</dbReference>
<evidence type="ECO:0000313" key="3">
    <source>
        <dbReference type="Proteomes" id="UP000218831"/>
    </source>
</evidence>
<dbReference type="Gene3D" id="1.10.10.60">
    <property type="entry name" value="Homeodomain-like"/>
    <property type="match status" value="1"/>
</dbReference>
<reference evidence="2 3" key="1">
    <citation type="submission" date="2017-08" db="EMBL/GenBank/DDBJ databases">
        <title>Aliifodinibius alkalisoli sp. nov., isolated from saline alkaline soil.</title>
        <authorList>
            <person name="Liu D."/>
            <person name="Zhang G."/>
        </authorList>
    </citation>
    <scope>NUCLEOTIDE SEQUENCE [LARGE SCALE GENOMIC DNA]</scope>
    <source>
        <strain evidence="2 3">WN023</strain>
    </source>
</reference>
<dbReference type="EMBL" id="NSKE01000011">
    <property type="protein sequence ID" value="PAU92969.1"/>
    <property type="molecule type" value="Genomic_DNA"/>
</dbReference>
<dbReference type="Pfam" id="PF12833">
    <property type="entry name" value="HTH_18"/>
    <property type="match status" value="1"/>
</dbReference>
<dbReference type="AlphaFoldDB" id="A0A2A2G7X9"/>
<comment type="caution">
    <text evidence="2">The sequence shown here is derived from an EMBL/GenBank/DDBJ whole genome shotgun (WGS) entry which is preliminary data.</text>
</comment>
<evidence type="ECO:0000313" key="2">
    <source>
        <dbReference type="EMBL" id="PAU92969.1"/>
    </source>
</evidence>
<sequence length="83" mass="9870">MGYSRCYFSTSFAEHFDETPHECLSRVRYTRLHKVILSYPHKTSRAIAVEIGLKDDQALYKFLNRHFDTNFTEIRKKLLNGEQ</sequence>
<name>A0A2A2G7X9_9BACT</name>
<dbReference type="RefSeq" id="WP_095607389.1">
    <property type="nucleotide sequence ID" value="NZ_NSKE01000011.1"/>
</dbReference>
<dbReference type="GO" id="GO:0003700">
    <property type="term" value="F:DNA-binding transcription factor activity"/>
    <property type="evidence" value="ECO:0007669"/>
    <property type="project" value="InterPro"/>
</dbReference>
<evidence type="ECO:0000259" key="1">
    <source>
        <dbReference type="PROSITE" id="PS01124"/>
    </source>
</evidence>
<accession>A0A2A2G7X9</accession>
<organism evidence="2 3">
    <name type="scientific">Fodinibius salipaludis</name>
    <dbReference type="NCBI Taxonomy" id="2032627"/>
    <lineage>
        <taxon>Bacteria</taxon>
        <taxon>Pseudomonadati</taxon>
        <taxon>Balneolota</taxon>
        <taxon>Balneolia</taxon>
        <taxon>Balneolales</taxon>
        <taxon>Balneolaceae</taxon>
        <taxon>Fodinibius</taxon>
    </lineage>
</organism>
<gene>
    <name evidence="2" type="ORF">CK503_13665</name>
</gene>
<feature type="domain" description="HTH araC/xylS-type" evidence="1">
    <location>
        <begin position="1"/>
        <end position="77"/>
    </location>
</feature>
<dbReference type="GO" id="GO:0043565">
    <property type="term" value="F:sequence-specific DNA binding"/>
    <property type="evidence" value="ECO:0007669"/>
    <property type="project" value="InterPro"/>
</dbReference>
<keyword evidence="3" id="KW-1185">Reference proteome</keyword>
<dbReference type="InterPro" id="IPR018060">
    <property type="entry name" value="HTH_AraC"/>
</dbReference>
<protein>
    <recommendedName>
        <fullName evidence="1">HTH araC/xylS-type domain-containing protein</fullName>
    </recommendedName>
</protein>
<dbReference type="Proteomes" id="UP000218831">
    <property type="component" value="Unassembled WGS sequence"/>
</dbReference>
<proteinExistence type="predicted"/>